<evidence type="ECO:0000313" key="1">
    <source>
        <dbReference type="EMBL" id="CAE0118002.1"/>
    </source>
</evidence>
<gene>
    <name evidence="1" type="ORF">HERI1096_LOCUS18701</name>
</gene>
<organism evidence="1">
    <name type="scientific">Haptolina ericina</name>
    <dbReference type="NCBI Taxonomy" id="156174"/>
    <lineage>
        <taxon>Eukaryota</taxon>
        <taxon>Haptista</taxon>
        <taxon>Haptophyta</taxon>
        <taxon>Prymnesiophyceae</taxon>
        <taxon>Prymnesiales</taxon>
        <taxon>Prymnesiaceae</taxon>
        <taxon>Haptolina</taxon>
    </lineage>
</organism>
<reference evidence="1" key="1">
    <citation type="submission" date="2021-01" db="EMBL/GenBank/DDBJ databases">
        <authorList>
            <person name="Corre E."/>
            <person name="Pelletier E."/>
            <person name="Niang G."/>
            <person name="Scheremetjew M."/>
            <person name="Finn R."/>
            <person name="Kale V."/>
            <person name="Holt S."/>
            <person name="Cochrane G."/>
            <person name="Meng A."/>
            <person name="Brown T."/>
            <person name="Cohen L."/>
        </authorList>
    </citation>
    <scope>NUCLEOTIDE SEQUENCE</scope>
    <source>
        <strain evidence="1">CCMP281</strain>
    </source>
</reference>
<dbReference type="AlphaFoldDB" id="A0A7S3AWX0"/>
<accession>A0A7S3AWX0</accession>
<proteinExistence type="predicted"/>
<dbReference type="EMBL" id="HBHX01033677">
    <property type="protein sequence ID" value="CAE0118002.1"/>
    <property type="molecule type" value="Transcribed_RNA"/>
</dbReference>
<name>A0A7S3AWX0_9EUKA</name>
<protein>
    <submittedName>
        <fullName evidence="1">Uncharacterized protein</fullName>
    </submittedName>
</protein>
<sequence>MTVMAVQVPLNVFPGMQFRVMTPYGQQLDVVCPHMAGPGQMIHIRVPAQQFVPQAPPAQQIMRADSAKPKVAAQEVKEDEIPADAVVTPAFMKTSMPEATQEEHLCPCLSCICISCNIYATFPDCVGAYVKGVCCCCECEELCCKLSRTDGSLCKCMHGEVEIIVPVTCIKSVQTCCCIDARIAIPFDEEVPCELGLMGFICVKNFECVCQVYETHAKQSEVKA</sequence>